<sequence length="88" mass="10059">MPKRKVTIGSSDADTVGTALTKWYKDSLMRFLSSVCVIAKSSKHVSKRQKKWKFAGEVWWTWEIKEGQGEMDPQPKAPVGRLYRSNAQ</sequence>
<dbReference type="EMBL" id="JAFNEN010000391">
    <property type="protein sequence ID" value="KAG8184005.1"/>
    <property type="molecule type" value="Genomic_DNA"/>
</dbReference>
<dbReference type="AlphaFoldDB" id="A0AAV6UHV6"/>
<protein>
    <submittedName>
        <fullName evidence="2">Uncharacterized protein</fullName>
    </submittedName>
</protein>
<organism evidence="2 3">
    <name type="scientific">Oedothorax gibbosus</name>
    <dbReference type="NCBI Taxonomy" id="931172"/>
    <lineage>
        <taxon>Eukaryota</taxon>
        <taxon>Metazoa</taxon>
        <taxon>Ecdysozoa</taxon>
        <taxon>Arthropoda</taxon>
        <taxon>Chelicerata</taxon>
        <taxon>Arachnida</taxon>
        <taxon>Araneae</taxon>
        <taxon>Araneomorphae</taxon>
        <taxon>Entelegynae</taxon>
        <taxon>Araneoidea</taxon>
        <taxon>Linyphiidae</taxon>
        <taxon>Erigoninae</taxon>
        <taxon>Oedothorax</taxon>
    </lineage>
</organism>
<evidence type="ECO:0000313" key="2">
    <source>
        <dbReference type="EMBL" id="KAG8184005.1"/>
    </source>
</evidence>
<name>A0AAV6UHV6_9ARAC</name>
<accession>A0AAV6UHV6</accession>
<gene>
    <name evidence="2" type="ORF">JTE90_024462</name>
</gene>
<feature type="region of interest" description="Disordered" evidence="1">
    <location>
        <begin position="68"/>
        <end position="88"/>
    </location>
</feature>
<reference evidence="2 3" key="1">
    <citation type="journal article" date="2022" name="Nat. Ecol. Evol.">
        <title>A masculinizing supergene underlies an exaggerated male reproductive morph in a spider.</title>
        <authorList>
            <person name="Hendrickx F."/>
            <person name="De Corte Z."/>
            <person name="Sonet G."/>
            <person name="Van Belleghem S.M."/>
            <person name="Kostlbacher S."/>
            <person name="Vangestel C."/>
        </authorList>
    </citation>
    <scope>NUCLEOTIDE SEQUENCE [LARGE SCALE GENOMIC DNA]</scope>
    <source>
        <strain evidence="2">W744_W776</strain>
    </source>
</reference>
<proteinExistence type="predicted"/>
<dbReference type="Proteomes" id="UP000827092">
    <property type="component" value="Unassembled WGS sequence"/>
</dbReference>
<evidence type="ECO:0000256" key="1">
    <source>
        <dbReference type="SAM" id="MobiDB-lite"/>
    </source>
</evidence>
<comment type="caution">
    <text evidence="2">The sequence shown here is derived from an EMBL/GenBank/DDBJ whole genome shotgun (WGS) entry which is preliminary data.</text>
</comment>
<evidence type="ECO:0000313" key="3">
    <source>
        <dbReference type="Proteomes" id="UP000827092"/>
    </source>
</evidence>
<keyword evidence="3" id="KW-1185">Reference proteome</keyword>